<dbReference type="NCBIfam" id="TIGR00254">
    <property type="entry name" value="GGDEF"/>
    <property type="match status" value="1"/>
</dbReference>
<evidence type="ECO:0000256" key="1">
    <source>
        <dbReference type="ARBA" id="ARBA00001946"/>
    </source>
</evidence>
<dbReference type="Pfam" id="PF08447">
    <property type="entry name" value="PAS_3"/>
    <property type="match status" value="1"/>
</dbReference>
<feature type="domain" description="PAC" evidence="6">
    <location>
        <begin position="286"/>
        <end position="338"/>
    </location>
</feature>
<evidence type="ECO:0000256" key="2">
    <source>
        <dbReference type="ARBA" id="ARBA00012528"/>
    </source>
</evidence>
<evidence type="ECO:0000313" key="9">
    <source>
        <dbReference type="Proteomes" id="UP001139721"/>
    </source>
</evidence>
<dbReference type="GO" id="GO:1902201">
    <property type="term" value="P:negative regulation of bacterial-type flagellum-dependent cell motility"/>
    <property type="evidence" value="ECO:0007669"/>
    <property type="project" value="TreeGrafter"/>
</dbReference>
<dbReference type="SMART" id="SM00086">
    <property type="entry name" value="PAC"/>
    <property type="match status" value="1"/>
</dbReference>
<dbReference type="InterPro" id="IPR043128">
    <property type="entry name" value="Rev_trsase/Diguanyl_cyclase"/>
</dbReference>
<dbReference type="Proteomes" id="UP001139721">
    <property type="component" value="Unassembled WGS sequence"/>
</dbReference>
<gene>
    <name evidence="8" type="ORF">LOX96_16340</name>
</gene>
<dbReference type="SUPFAM" id="SSF55785">
    <property type="entry name" value="PYP-like sensor domain (PAS domain)"/>
    <property type="match status" value="1"/>
</dbReference>
<evidence type="ECO:0000256" key="3">
    <source>
        <dbReference type="ARBA" id="ARBA00034247"/>
    </source>
</evidence>
<dbReference type="InterPro" id="IPR001610">
    <property type="entry name" value="PAC"/>
</dbReference>
<keyword evidence="9" id="KW-1185">Reference proteome</keyword>
<name>A0A9X2ICY3_9GAMM</name>
<evidence type="ECO:0000259" key="7">
    <source>
        <dbReference type="PROSITE" id="PS50887"/>
    </source>
</evidence>
<dbReference type="CDD" id="cd01949">
    <property type="entry name" value="GGDEF"/>
    <property type="match status" value="1"/>
</dbReference>
<dbReference type="SUPFAM" id="SSF55781">
    <property type="entry name" value="GAF domain-like"/>
    <property type="match status" value="1"/>
</dbReference>
<dbReference type="FunFam" id="3.30.70.270:FF:000001">
    <property type="entry name" value="Diguanylate cyclase domain protein"/>
    <property type="match status" value="1"/>
</dbReference>
<dbReference type="InterPro" id="IPR050469">
    <property type="entry name" value="Diguanylate_Cyclase"/>
</dbReference>
<feature type="transmembrane region" description="Helical" evidence="4">
    <location>
        <begin position="49"/>
        <end position="73"/>
    </location>
</feature>
<dbReference type="RefSeq" id="WP_250424532.1">
    <property type="nucleotide sequence ID" value="NZ_JAJKBJ010000033.1"/>
</dbReference>
<dbReference type="Gene3D" id="3.30.450.40">
    <property type="match status" value="1"/>
</dbReference>
<comment type="cofactor">
    <cofactor evidence="1">
        <name>Mg(2+)</name>
        <dbReference type="ChEBI" id="CHEBI:18420"/>
    </cofactor>
</comment>
<dbReference type="Pfam" id="PF00990">
    <property type="entry name" value="GGDEF"/>
    <property type="match status" value="1"/>
</dbReference>
<dbReference type="PROSITE" id="PS50112">
    <property type="entry name" value="PAS"/>
    <property type="match status" value="1"/>
</dbReference>
<organism evidence="8 9">
    <name type="scientific">Legionella maioricensis</name>
    <dbReference type="NCBI Taxonomy" id="2896528"/>
    <lineage>
        <taxon>Bacteria</taxon>
        <taxon>Pseudomonadati</taxon>
        <taxon>Pseudomonadota</taxon>
        <taxon>Gammaproteobacteria</taxon>
        <taxon>Legionellales</taxon>
        <taxon>Legionellaceae</taxon>
        <taxon>Legionella</taxon>
    </lineage>
</organism>
<comment type="caution">
    <text evidence="8">The sequence shown here is derived from an EMBL/GenBank/DDBJ whole genome shotgun (WGS) entry which is preliminary data.</text>
</comment>
<feature type="transmembrane region" description="Helical" evidence="4">
    <location>
        <begin position="154"/>
        <end position="183"/>
    </location>
</feature>
<feature type="domain" description="PAS" evidence="5">
    <location>
        <begin position="212"/>
        <end position="282"/>
    </location>
</feature>
<dbReference type="NCBIfam" id="TIGR00229">
    <property type="entry name" value="sensory_box"/>
    <property type="match status" value="1"/>
</dbReference>
<feature type="transmembrane region" description="Helical" evidence="4">
    <location>
        <begin position="93"/>
        <end position="113"/>
    </location>
</feature>
<dbReference type="SMART" id="SM00091">
    <property type="entry name" value="PAS"/>
    <property type="match status" value="1"/>
</dbReference>
<feature type="transmembrane region" description="Helical" evidence="4">
    <location>
        <begin position="119"/>
        <end position="142"/>
    </location>
</feature>
<keyword evidence="8" id="KW-0808">Transferase</keyword>
<dbReference type="AlphaFoldDB" id="A0A9X2ICY3"/>
<dbReference type="InterPro" id="IPR035965">
    <property type="entry name" value="PAS-like_dom_sf"/>
</dbReference>
<dbReference type="SMART" id="SM00267">
    <property type="entry name" value="GGDEF"/>
    <property type="match status" value="1"/>
</dbReference>
<dbReference type="Gene3D" id="3.30.450.20">
    <property type="entry name" value="PAS domain"/>
    <property type="match status" value="1"/>
</dbReference>
<evidence type="ECO:0000259" key="6">
    <source>
        <dbReference type="PROSITE" id="PS50113"/>
    </source>
</evidence>
<dbReference type="GO" id="GO:0005886">
    <property type="term" value="C:plasma membrane"/>
    <property type="evidence" value="ECO:0007669"/>
    <property type="project" value="TreeGrafter"/>
</dbReference>
<dbReference type="GO" id="GO:0052621">
    <property type="term" value="F:diguanylate cyclase activity"/>
    <property type="evidence" value="ECO:0007669"/>
    <property type="project" value="UniProtKB-EC"/>
</dbReference>
<dbReference type="CDD" id="cd00130">
    <property type="entry name" value="PAS"/>
    <property type="match status" value="1"/>
</dbReference>
<feature type="transmembrane region" description="Helical" evidence="4">
    <location>
        <begin position="23"/>
        <end position="43"/>
    </location>
</feature>
<dbReference type="InterPro" id="IPR000014">
    <property type="entry name" value="PAS"/>
</dbReference>
<dbReference type="EC" id="2.7.7.65" evidence="2"/>
<dbReference type="EMBL" id="JAJKBJ010000033">
    <property type="protein sequence ID" value="MCL9685671.1"/>
    <property type="molecule type" value="Genomic_DNA"/>
</dbReference>
<dbReference type="GO" id="GO:0043709">
    <property type="term" value="P:cell adhesion involved in single-species biofilm formation"/>
    <property type="evidence" value="ECO:0007669"/>
    <property type="project" value="TreeGrafter"/>
</dbReference>
<dbReference type="InterPro" id="IPR000160">
    <property type="entry name" value="GGDEF_dom"/>
</dbReference>
<dbReference type="PANTHER" id="PTHR45138:SF9">
    <property type="entry name" value="DIGUANYLATE CYCLASE DGCM-RELATED"/>
    <property type="match status" value="1"/>
</dbReference>
<dbReference type="PANTHER" id="PTHR45138">
    <property type="entry name" value="REGULATORY COMPONENTS OF SENSORY TRANSDUCTION SYSTEM"/>
    <property type="match status" value="1"/>
</dbReference>
<dbReference type="SUPFAM" id="SSF55073">
    <property type="entry name" value="Nucleotide cyclase"/>
    <property type="match status" value="1"/>
</dbReference>
<comment type="catalytic activity">
    <reaction evidence="3">
        <text>2 GTP = 3',3'-c-di-GMP + 2 diphosphate</text>
        <dbReference type="Rhea" id="RHEA:24898"/>
        <dbReference type="ChEBI" id="CHEBI:33019"/>
        <dbReference type="ChEBI" id="CHEBI:37565"/>
        <dbReference type="ChEBI" id="CHEBI:58805"/>
        <dbReference type="EC" id="2.7.7.65"/>
    </reaction>
</comment>
<dbReference type="InterPro" id="IPR000700">
    <property type="entry name" value="PAS-assoc_C"/>
</dbReference>
<protein>
    <recommendedName>
        <fullName evidence="2">diguanylate cyclase</fullName>
        <ecNumber evidence="2">2.7.7.65</ecNumber>
    </recommendedName>
</protein>
<reference evidence="8" key="1">
    <citation type="submission" date="2021-11" db="EMBL/GenBank/DDBJ databases">
        <title>Legionella maioricencis sp. nov., a new species isolated from hot water samples in Mallorca.</title>
        <authorList>
            <person name="Crespi S."/>
            <person name="Drasar V."/>
            <person name="Salva-Serra F."/>
            <person name="Jaen-Luchoro D."/>
            <person name="Pineiro-Iglesias B."/>
            <person name="Aliaga F."/>
            <person name="Fernandez-Juarez V."/>
            <person name="Coll G."/>
            <person name="Moore E.R.B."/>
            <person name="Bennasar-Figueras A."/>
        </authorList>
    </citation>
    <scope>NUCLEOTIDE SEQUENCE</scope>
    <source>
        <strain evidence="8">HCPI-6</strain>
    </source>
</reference>
<keyword evidence="4" id="KW-0472">Membrane</keyword>
<feature type="domain" description="GGDEF" evidence="7">
    <location>
        <begin position="544"/>
        <end position="678"/>
    </location>
</feature>
<proteinExistence type="predicted"/>
<keyword evidence="8" id="KW-0548">Nucleotidyltransferase</keyword>
<sequence length="684" mass="78272">MDFAGVPRSEIEAKLIKESYEKLPILIIGDFIASVLFALLLWNKINNPGILGVWFITMLIFNHLLRGLFLFYYHRQQRQKQLQHPRFWKNYFIINHTQSGILWALGGLLFIYIEDPFYRLLIFVYLTGLLGAPASTLLTFHLSYMGYMLPICLVMVYLALSFTAPISFILFSITLLYIAVIIFSTSETHKLLVKSIYLELYNLNLFANLKRSEESFRNTIENAPIGMAIISPEGQCIHANRTLLDLLGYSEDELRQTTMLKITHPDDLAMTKDALEKLIKGDLRISHLEKRYIRKDGQIIWMMVSASLIRDEEGKPINFITQMKDVSDRVENEEKMRQLNEKTMATLNELQLLEHDENLLNKLNRSLQICVVVEEAYPRINLIAQELFPGLSGGLSVYNKSTNQLETVIEWGEKQLLQKVFFPIDCFAIREANLNLVEDPKKEVPCSHYLNPPQGGYLALPLMVQNELIGVIHLLAPTGEKIRQHQQDMVVSFGNIVKLALANINLRASLSDLSLHDPLTSLYNRRYLNDILSRELIRIAREKSRLCVAMLDIDDFKKLNDNYSHLAGDEVLKGIGQLLKSFFRESDLAFRFGGEEFVVILLNTSLDNAVSKMEEFRERFKATSQYYKNKKLPGVTISIGVAESPQHGAFIEDILKAADHALYSAKQAGKDRVVGYVKKEQTHS</sequence>
<dbReference type="InterPro" id="IPR029787">
    <property type="entry name" value="Nucleotide_cyclase"/>
</dbReference>
<dbReference type="PROSITE" id="PS50113">
    <property type="entry name" value="PAC"/>
    <property type="match status" value="1"/>
</dbReference>
<evidence type="ECO:0000259" key="5">
    <source>
        <dbReference type="PROSITE" id="PS50112"/>
    </source>
</evidence>
<keyword evidence="4" id="KW-1133">Transmembrane helix</keyword>
<dbReference type="InterPro" id="IPR029016">
    <property type="entry name" value="GAF-like_dom_sf"/>
</dbReference>
<keyword evidence="4" id="KW-0812">Transmembrane</keyword>
<evidence type="ECO:0000256" key="4">
    <source>
        <dbReference type="SAM" id="Phobius"/>
    </source>
</evidence>
<dbReference type="PROSITE" id="PS50887">
    <property type="entry name" value="GGDEF"/>
    <property type="match status" value="1"/>
</dbReference>
<accession>A0A9X2ICY3</accession>
<dbReference type="InterPro" id="IPR013655">
    <property type="entry name" value="PAS_fold_3"/>
</dbReference>
<evidence type="ECO:0000313" key="8">
    <source>
        <dbReference type="EMBL" id="MCL9685671.1"/>
    </source>
</evidence>
<dbReference type="Gene3D" id="3.30.70.270">
    <property type="match status" value="1"/>
</dbReference>